<protein>
    <recommendedName>
        <fullName evidence="4">Fungal-type protein kinase domain-containing protein</fullName>
    </recommendedName>
</protein>
<reference evidence="3" key="1">
    <citation type="journal article" date="2018" name="Nat. Microbiol.">
        <title>Leveraging single-cell genomics to expand the fungal tree of life.</title>
        <authorList>
            <person name="Ahrendt S.R."/>
            <person name="Quandt C.A."/>
            <person name="Ciobanu D."/>
            <person name="Clum A."/>
            <person name="Salamov A."/>
            <person name="Andreopoulos B."/>
            <person name="Cheng J.F."/>
            <person name="Woyke T."/>
            <person name="Pelin A."/>
            <person name="Henrissat B."/>
            <person name="Reynolds N.K."/>
            <person name="Benny G.L."/>
            <person name="Smith M.E."/>
            <person name="James T.Y."/>
            <person name="Grigoriev I.V."/>
        </authorList>
    </citation>
    <scope>NUCLEOTIDE SEQUENCE [LARGE SCALE GENOMIC DNA]</scope>
</reference>
<keyword evidence="1" id="KW-0732">Signal</keyword>
<feature type="chain" id="PRO_5020329917" description="Fungal-type protein kinase domain-containing protein" evidence="1">
    <location>
        <begin position="23"/>
        <end position="355"/>
    </location>
</feature>
<proteinExistence type="predicted"/>
<evidence type="ECO:0000256" key="1">
    <source>
        <dbReference type="SAM" id="SignalP"/>
    </source>
</evidence>
<dbReference type="Proteomes" id="UP000269721">
    <property type="component" value="Unassembled WGS sequence"/>
</dbReference>
<gene>
    <name evidence="2" type="ORF">BDK51DRAFT_28303</name>
</gene>
<dbReference type="EMBL" id="KZ995268">
    <property type="protein sequence ID" value="RKO91015.1"/>
    <property type="molecule type" value="Genomic_DNA"/>
</dbReference>
<dbReference type="OrthoDB" id="2103397at2759"/>
<evidence type="ECO:0008006" key="4">
    <source>
        <dbReference type="Google" id="ProtNLM"/>
    </source>
</evidence>
<name>A0A4P9WGH8_9FUNG</name>
<evidence type="ECO:0000313" key="2">
    <source>
        <dbReference type="EMBL" id="RKO91015.1"/>
    </source>
</evidence>
<accession>A0A4P9WGH8</accession>
<organism evidence="2 3">
    <name type="scientific">Blyttiomyces helicus</name>
    <dbReference type="NCBI Taxonomy" id="388810"/>
    <lineage>
        <taxon>Eukaryota</taxon>
        <taxon>Fungi</taxon>
        <taxon>Fungi incertae sedis</taxon>
        <taxon>Chytridiomycota</taxon>
        <taxon>Chytridiomycota incertae sedis</taxon>
        <taxon>Chytridiomycetes</taxon>
        <taxon>Chytridiomycetes incertae sedis</taxon>
        <taxon>Blyttiomyces</taxon>
    </lineage>
</organism>
<feature type="signal peptide" evidence="1">
    <location>
        <begin position="1"/>
        <end position="22"/>
    </location>
</feature>
<sequence length="355" mass="39998">MKPPHRIISVVILTLILPSHNTELVLDFYQRRWQYPVVSDCAHMKRKPLMSSLKELLAIKARFNELPEDKIAAAVVDYPALKAIVSEIRSGKKPSVRIQDCTEQNVADILELDVSMVHSLPSMWKLPADVKPCSPSSWLKTASRMMGPWKQNSENTTRTRIDQILLDVLHHTPLPKLSCWGEVLLKWDGGKKSLTGSADYVLGYGGRSQCEYMESILVCGEAKRSGAAWNIWQIVAYCGVVHKSRIAQGKQNTTVYGFLTDSSFWEFIRIDNNSQVWTAKVAGEGDAMTWLAYILDCAQKSTPSDTPTASLEDMTRELENFAVVVGRIETGDENLEEDDEEEDSLLTKFGRFEIR</sequence>
<dbReference type="AlphaFoldDB" id="A0A4P9WGH8"/>
<keyword evidence="3" id="KW-1185">Reference proteome</keyword>
<evidence type="ECO:0000313" key="3">
    <source>
        <dbReference type="Proteomes" id="UP000269721"/>
    </source>
</evidence>